<dbReference type="InterPro" id="IPR013762">
    <property type="entry name" value="Integrase-like_cat_sf"/>
</dbReference>
<comment type="caution">
    <text evidence="3">The sequence shown here is derived from an EMBL/GenBank/DDBJ whole genome shotgun (WGS) entry which is preliminary data.</text>
</comment>
<evidence type="ECO:0000256" key="1">
    <source>
        <dbReference type="ARBA" id="ARBA00023172"/>
    </source>
</evidence>
<reference evidence="4" key="2">
    <citation type="submission" date="2020-01" db="EMBL/GenBank/DDBJ databases">
        <title>Bacteria Cultured from War Wounds Associated with the Conflict in Eastern Ukraine.</title>
        <authorList>
            <person name="Snesrud E."/>
            <person name="Galac M.R."/>
            <person name="Mc Gann P."/>
            <person name="Valentine K."/>
            <person name="Viacheslav K."/>
        </authorList>
    </citation>
    <scope>NUCLEOTIDE SEQUENCE</scope>
    <source>
        <strain evidence="4">VNMU148</strain>
    </source>
</reference>
<dbReference type="EMBL" id="WOAD01000041">
    <property type="protein sequence ID" value="MUI39073.1"/>
    <property type="molecule type" value="Genomic_DNA"/>
</dbReference>
<dbReference type="Pfam" id="PF00589">
    <property type="entry name" value="Phage_integrase"/>
    <property type="match status" value="1"/>
</dbReference>
<dbReference type="Proteomes" id="UP000644192">
    <property type="component" value="Unassembled WGS sequence"/>
</dbReference>
<dbReference type="GO" id="GO:0006310">
    <property type="term" value="P:DNA recombination"/>
    <property type="evidence" value="ECO:0007669"/>
    <property type="project" value="UniProtKB-KW"/>
</dbReference>
<dbReference type="SUPFAM" id="SSF56349">
    <property type="entry name" value="DNA breaking-rejoining enzymes"/>
    <property type="match status" value="1"/>
</dbReference>
<reference evidence="3 5" key="1">
    <citation type="submission" date="2019-11" db="EMBL/GenBank/DDBJ databases">
        <title>Genomes of ocular Pseudomonas aeruginosa isolates.</title>
        <authorList>
            <person name="Khan M."/>
            <person name="Rice S.A."/>
            <person name="Willcox M.D.P."/>
            <person name="Stapleton F."/>
        </authorList>
    </citation>
    <scope>NUCLEOTIDE SEQUENCE [LARGE SCALE GENOMIC DNA]</scope>
    <source>
        <strain evidence="3 5">PA221</strain>
    </source>
</reference>
<sequence length="563" mass="63645">MIGRKRVVRKVESITLDGTVVDLPPSWCFTISCQHHGEIRFDFDPWCRRDRDDLVMHVRDAVWSLRHELVGITLQGIFQQLATYFLPFLDDLEKSGCVVSRLSQIDEKVVRDFLAWLERRIAGGGRRTGQPLSLSAKKNAYSALKTVLTNRMKKTPESVSTQLRFPKSPFPNINRLVPKRASYSKGEQNRIIAACNQDLKRIHNERGEDSLSPAQVLAVHLIVLALATGRNFQGLLELRRDSLKPHPLKDREVLITEKRRGGSTQAASYRAQAADQGAEQEQILTIPTTVGNHFRWLAEFTRSLSDEARAEDRDVVFLWQVPHTGRHPRSTRQGRVNRFTQVDARNAIADFVARHELVDDRGERLLFSVARCRPTFGTNLYARTRDIRKVQLALGHASAETTARHYVSLPAVAERDHVFVGQAMVGWITSADETKATALAADGRIPLQNVHELLSGGYNTVVARCKNPFREGGEVCGKYMVCFRCPQMVVFEDDLWKMFSFYNKLLAERNKIAPHHWVKTYGWVIKTIDNDIATQFPADLVEAAKSKARLTPHPAWAVSGAAL</sequence>
<accession>A0A140SBW6</accession>
<evidence type="ECO:0000259" key="2">
    <source>
        <dbReference type="Pfam" id="PF00589"/>
    </source>
</evidence>
<dbReference type="InterPro" id="IPR002104">
    <property type="entry name" value="Integrase_catalytic"/>
</dbReference>
<dbReference type="Proteomes" id="UP000433532">
    <property type="component" value="Unassembled WGS sequence"/>
</dbReference>
<proteinExistence type="predicted"/>
<name>A0A140SBW6_PSEAI</name>
<feature type="domain" description="Tyr recombinase" evidence="2">
    <location>
        <begin position="303"/>
        <end position="408"/>
    </location>
</feature>
<evidence type="ECO:0000313" key="5">
    <source>
        <dbReference type="Proteomes" id="UP000433532"/>
    </source>
</evidence>
<evidence type="ECO:0000313" key="4">
    <source>
        <dbReference type="EMBL" id="MZZ17900.1"/>
    </source>
</evidence>
<dbReference type="Gene3D" id="1.10.443.10">
    <property type="entry name" value="Intergrase catalytic core"/>
    <property type="match status" value="1"/>
</dbReference>
<dbReference type="PROSITE" id="PS51257">
    <property type="entry name" value="PROKAR_LIPOPROTEIN"/>
    <property type="match status" value="1"/>
</dbReference>
<organism evidence="3 5">
    <name type="scientific">Pseudomonas aeruginosa</name>
    <dbReference type="NCBI Taxonomy" id="287"/>
    <lineage>
        <taxon>Bacteria</taxon>
        <taxon>Pseudomonadati</taxon>
        <taxon>Pseudomonadota</taxon>
        <taxon>Gammaproteobacteria</taxon>
        <taxon>Pseudomonadales</taxon>
        <taxon>Pseudomonadaceae</taxon>
        <taxon>Pseudomonas</taxon>
    </lineage>
</organism>
<dbReference type="GO" id="GO:0015074">
    <property type="term" value="P:DNA integration"/>
    <property type="evidence" value="ECO:0007669"/>
    <property type="project" value="InterPro"/>
</dbReference>
<dbReference type="RefSeq" id="WP_009681709.1">
    <property type="nucleotide sequence ID" value="NZ_BSAL01000001.1"/>
</dbReference>
<dbReference type="AlphaFoldDB" id="A0A140SBW6"/>
<dbReference type="EMBL" id="WXZT01000072">
    <property type="protein sequence ID" value="MZZ17900.1"/>
    <property type="molecule type" value="Genomic_DNA"/>
</dbReference>
<dbReference type="InterPro" id="IPR011010">
    <property type="entry name" value="DNA_brk_join_enz"/>
</dbReference>
<keyword evidence="1" id="KW-0233">DNA recombination</keyword>
<evidence type="ECO:0000313" key="3">
    <source>
        <dbReference type="EMBL" id="MUI39073.1"/>
    </source>
</evidence>
<dbReference type="GO" id="GO:0003677">
    <property type="term" value="F:DNA binding"/>
    <property type="evidence" value="ECO:0007669"/>
    <property type="project" value="InterPro"/>
</dbReference>
<gene>
    <name evidence="3" type="ORF">GNQ48_29135</name>
    <name evidence="4" type="ORF">GUL26_37280</name>
</gene>
<protein>
    <submittedName>
        <fullName evidence="3">Tyrosine-type recombinase/integrase</fullName>
    </submittedName>
</protein>